<dbReference type="NCBIfam" id="TIGR01843">
    <property type="entry name" value="type_I_hlyD"/>
    <property type="match status" value="1"/>
</dbReference>
<evidence type="ECO:0000256" key="7">
    <source>
        <dbReference type="ARBA" id="ARBA00022989"/>
    </source>
</evidence>
<keyword evidence="4 9" id="KW-1003">Cell membrane</keyword>
<dbReference type="Pfam" id="PF25994">
    <property type="entry name" value="HH_AprE"/>
    <property type="match status" value="1"/>
</dbReference>
<dbReference type="Gene3D" id="2.40.50.100">
    <property type="match status" value="1"/>
</dbReference>
<dbReference type="RefSeq" id="WP_068174725.1">
    <property type="nucleotide sequence ID" value="NZ_AOGK01000037.1"/>
</dbReference>
<keyword evidence="8" id="KW-0472">Membrane</keyword>
<evidence type="ECO:0000256" key="3">
    <source>
        <dbReference type="ARBA" id="ARBA00022448"/>
    </source>
</evidence>
<feature type="region of interest" description="Disordered" evidence="11">
    <location>
        <begin position="1"/>
        <end position="23"/>
    </location>
</feature>
<organism evidence="14 15">
    <name type="scientific">Hydrogenophaga taeniospiralis CCUG 15921</name>
    <dbReference type="NCBI Taxonomy" id="1281780"/>
    <lineage>
        <taxon>Bacteria</taxon>
        <taxon>Pseudomonadati</taxon>
        <taxon>Pseudomonadota</taxon>
        <taxon>Betaproteobacteria</taxon>
        <taxon>Burkholderiales</taxon>
        <taxon>Comamonadaceae</taxon>
        <taxon>Hydrogenophaga</taxon>
    </lineage>
</organism>
<evidence type="ECO:0000256" key="8">
    <source>
        <dbReference type="ARBA" id="ARBA00023136"/>
    </source>
</evidence>
<dbReference type="PRINTS" id="PR01490">
    <property type="entry name" value="RTXTOXIND"/>
</dbReference>
<dbReference type="InterPro" id="IPR010129">
    <property type="entry name" value="T1SS_HlyD"/>
</dbReference>
<keyword evidence="7" id="KW-1133">Transmembrane helix</keyword>
<comment type="subcellular location">
    <subcellularLocation>
        <location evidence="1 9">Cell inner membrane</location>
        <topology evidence="1 9">Single-pass membrane protein</topology>
    </subcellularLocation>
</comment>
<evidence type="ECO:0000313" key="15">
    <source>
        <dbReference type="Proteomes" id="UP001152876"/>
    </source>
</evidence>
<dbReference type="PANTHER" id="PTHR30386">
    <property type="entry name" value="MEMBRANE FUSION SUBUNIT OF EMRAB-TOLC MULTIDRUG EFFLUX PUMP"/>
    <property type="match status" value="1"/>
</dbReference>
<dbReference type="OrthoDB" id="9775513at2"/>
<dbReference type="InterPro" id="IPR058982">
    <property type="entry name" value="Beta-barrel_AprE"/>
</dbReference>
<dbReference type="AlphaFoldDB" id="A0A9X4NXD0"/>
<keyword evidence="10" id="KW-0175">Coiled coil</keyword>
<evidence type="ECO:0000256" key="5">
    <source>
        <dbReference type="ARBA" id="ARBA00022519"/>
    </source>
</evidence>
<dbReference type="Pfam" id="PF26002">
    <property type="entry name" value="Beta-barrel_AprE"/>
    <property type="match status" value="1"/>
</dbReference>
<keyword evidence="5 9" id="KW-0997">Cell inner membrane</keyword>
<keyword evidence="3 9" id="KW-0813">Transport</keyword>
<evidence type="ECO:0000256" key="6">
    <source>
        <dbReference type="ARBA" id="ARBA00022692"/>
    </source>
</evidence>
<comment type="similarity">
    <text evidence="2 9">Belongs to the membrane fusion protein (MFP) (TC 8.A.1) family.</text>
</comment>
<dbReference type="GO" id="GO:0015031">
    <property type="term" value="P:protein transport"/>
    <property type="evidence" value="ECO:0007669"/>
    <property type="project" value="InterPro"/>
</dbReference>
<reference evidence="14" key="1">
    <citation type="submission" date="2013-01" db="EMBL/GenBank/DDBJ databases">
        <title>Genome draft of Hydrogenophaga taeniospiralis 2K1.</title>
        <authorList>
            <person name="Gomila M."/>
            <person name="Lalucat J."/>
        </authorList>
    </citation>
    <scope>NUCLEOTIDE SEQUENCE</scope>
    <source>
        <strain evidence="14">CCUG 15921</strain>
    </source>
</reference>
<evidence type="ECO:0000313" key="14">
    <source>
        <dbReference type="EMBL" id="MDG5978386.1"/>
    </source>
</evidence>
<keyword evidence="15" id="KW-1185">Reference proteome</keyword>
<dbReference type="InterPro" id="IPR050739">
    <property type="entry name" value="MFP"/>
</dbReference>
<gene>
    <name evidence="14" type="ORF">H010_24257</name>
</gene>
<sequence>MKHPDNSPDLPDVLRRRPGGAVAGQPERRGVYWMLWSAVAVLAVVGLGYPVETVVVAPGRVIPSDRVKSVQHLEGGIVAAVLVKDGERVREGQPLVEIDLGGNGLNLEELSARFASNQAARIRLKAESLDQPLLREMFPAALDAAVVQGEMGAFEARMQEQRGLLVGAASQLEQARSKELEQQAKVVGLQQRVRLFQNEVEISNQLLQEKLVGQLEVLQKRREHEAARSELQVAQQSLVSARAAIAEAQAKVAEVTGRFRRRASEELAEVERDIASLNENLARAQAQRERTVVRAPTEGIVKGSRNPSPGWVIKPGEPIMEIVPDEEVIMIEAKLSPNDRGFVSPGQTAQVKVTAYDFLRYGTIDGTVTLVAADADRDATTPNAPPYYRLLLSTSQSFIGFPQNRVTPGMEAEIDLKVGRDPFIWYLLRPVLKLQREAFREP</sequence>
<keyword evidence="6" id="KW-0812">Transmembrane</keyword>
<comment type="caution">
    <text evidence="14">The sequence shown here is derived from an EMBL/GenBank/DDBJ whole genome shotgun (WGS) entry which is preliminary data.</text>
</comment>
<evidence type="ECO:0000256" key="11">
    <source>
        <dbReference type="SAM" id="MobiDB-lite"/>
    </source>
</evidence>
<name>A0A9X4NXD0_9BURK</name>
<feature type="domain" description="AprE-like beta-barrel" evidence="13">
    <location>
        <begin position="330"/>
        <end position="418"/>
    </location>
</feature>
<evidence type="ECO:0000256" key="2">
    <source>
        <dbReference type="ARBA" id="ARBA00009477"/>
    </source>
</evidence>
<dbReference type="EMBL" id="AOGK01000037">
    <property type="protein sequence ID" value="MDG5978386.1"/>
    <property type="molecule type" value="Genomic_DNA"/>
</dbReference>
<dbReference type="PANTHER" id="PTHR30386:SF26">
    <property type="entry name" value="TRANSPORT PROTEIN COMB"/>
    <property type="match status" value="1"/>
</dbReference>
<dbReference type="GO" id="GO:0005886">
    <property type="term" value="C:plasma membrane"/>
    <property type="evidence" value="ECO:0007669"/>
    <property type="project" value="UniProtKB-SubCell"/>
</dbReference>
<dbReference type="Gene3D" id="2.40.30.170">
    <property type="match status" value="1"/>
</dbReference>
<proteinExistence type="inferred from homology"/>
<evidence type="ECO:0000256" key="9">
    <source>
        <dbReference type="RuleBase" id="RU365093"/>
    </source>
</evidence>
<evidence type="ECO:0000256" key="10">
    <source>
        <dbReference type="SAM" id="Coils"/>
    </source>
</evidence>
<feature type="coiled-coil region" evidence="10">
    <location>
        <begin position="217"/>
        <end position="294"/>
    </location>
</feature>
<accession>A0A9X4NXD0</accession>
<dbReference type="Proteomes" id="UP001152876">
    <property type="component" value="Unassembled WGS sequence"/>
</dbReference>
<evidence type="ECO:0000256" key="1">
    <source>
        <dbReference type="ARBA" id="ARBA00004377"/>
    </source>
</evidence>
<evidence type="ECO:0000259" key="12">
    <source>
        <dbReference type="Pfam" id="PF25994"/>
    </source>
</evidence>
<feature type="domain" description="AprE-like long alpha-helical hairpin" evidence="12">
    <location>
        <begin position="106"/>
        <end position="286"/>
    </location>
</feature>
<dbReference type="InterPro" id="IPR058781">
    <property type="entry name" value="HH_AprE-like"/>
</dbReference>
<evidence type="ECO:0000259" key="13">
    <source>
        <dbReference type="Pfam" id="PF26002"/>
    </source>
</evidence>
<protein>
    <recommendedName>
        <fullName evidence="9">Membrane fusion protein (MFP) family protein</fullName>
    </recommendedName>
</protein>
<evidence type="ECO:0000256" key="4">
    <source>
        <dbReference type="ARBA" id="ARBA00022475"/>
    </source>
</evidence>